<evidence type="ECO:0000256" key="1">
    <source>
        <dbReference type="SAM" id="Phobius"/>
    </source>
</evidence>
<protein>
    <submittedName>
        <fullName evidence="2">Uncharacterized protein</fullName>
    </submittedName>
</protein>
<evidence type="ECO:0000313" key="3">
    <source>
        <dbReference type="Proteomes" id="UP000265618"/>
    </source>
</evidence>
<dbReference type="Proteomes" id="UP000265618">
    <property type="component" value="Unassembled WGS sequence"/>
</dbReference>
<feature type="transmembrane region" description="Helical" evidence="1">
    <location>
        <begin position="122"/>
        <end position="143"/>
    </location>
</feature>
<feature type="transmembrane region" description="Helical" evidence="1">
    <location>
        <begin position="163"/>
        <end position="189"/>
    </location>
</feature>
<feature type="transmembrane region" description="Helical" evidence="1">
    <location>
        <begin position="256"/>
        <end position="278"/>
    </location>
</feature>
<keyword evidence="3" id="KW-1185">Reference proteome</keyword>
<keyword evidence="1" id="KW-0812">Transmembrane</keyword>
<feature type="transmembrane region" description="Helical" evidence="1">
    <location>
        <begin position="49"/>
        <end position="70"/>
    </location>
</feature>
<accession>A0A9K3GKT9</accession>
<keyword evidence="1" id="KW-1133">Transmembrane helix</keyword>
<dbReference type="AlphaFoldDB" id="A0A9K3GKT9"/>
<evidence type="ECO:0000313" key="2">
    <source>
        <dbReference type="EMBL" id="GIQ86653.1"/>
    </source>
</evidence>
<proteinExistence type="predicted"/>
<feature type="non-terminal residue" evidence="2">
    <location>
        <position position="1"/>
    </location>
</feature>
<reference evidence="2 3" key="1">
    <citation type="journal article" date="2018" name="PLoS ONE">
        <title>The draft genome of Kipferlia bialata reveals reductive genome evolution in fornicate parasites.</title>
        <authorList>
            <person name="Tanifuji G."/>
            <person name="Takabayashi S."/>
            <person name="Kume K."/>
            <person name="Takagi M."/>
            <person name="Nakayama T."/>
            <person name="Kamikawa R."/>
            <person name="Inagaki Y."/>
            <person name="Hashimoto T."/>
        </authorList>
    </citation>
    <scope>NUCLEOTIDE SEQUENCE [LARGE SCALE GENOMIC DNA]</scope>
    <source>
        <strain evidence="2">NY0173</strain>
    </source>
</reference>
<feature type="transmembrane region" description="Helical" evidence="1">
    <location>
        <begin position="6"/>
        <end position="29"/>
    </location>
</feature>
<gene>
    <name evidence="2" type="ORF">KIPB_008546</name>
</gene>
<keyword evidence="1" id="KW-0472">Membrane</keyword>
<comment type="caution">
    <text evidence="2">The sequence shown here is derived from an EMBL/GenBank/DDBJ whole genome shotgun (WGS) entry which is preliminary data.</text>
</comment>
<dbReference type="EMBL" id="BDIP01002675">
    <property type="protein sequence ID" value="GIQ86653.1"/>
    <property type="molecule type" value="Genomic_DNA"/>
</dbReference>
<feature type="transmembrane region" description="Helical" evidence="1">
    <location>
        <begin position="210"/>
        <end position="236"/>
    </location>
</feature>
<feature type="transmembrane region" description="Helical" evidence="1">
    <location>
        <begin position="82"/>
        <end position="110"/>
    </location>
</feature>
<organism evidence="2 3">
    <name type="scientific">Kipferlia bialata</name>
    <dbReference type="NCBI Taxonomy" id="797122"/>
    <lineage>
        <taxon>Eukaryota</taxon>
        <taxon>Metamonada</taxon>
        <taxon>Carpediemonas-like organisms</taxon>
        <taxon>Kipferlia</taxon>
    </lineage>
</organism>
<name>A0A9K3GKT9_9EUKA</name>
<sequence>PVLQEYEVFFPLCCVMVGIMALSAGYLLVERIQAKIRGIRITDRKSFLFVPYLLIGIGGFLQMLQVGWLYPHSVYLMETFGTFWRICGATVDMFCLFCTVAYLMIGGLFLSTCVSVLNVKKWVVYMYTVTAAVVVVLEVWFSVRYYSICMSLDEGWNWDDYNALSALGLYFNMVQMGVTLTVSPMLLVLSYNLMKLEARSRLIGMDNKDAAFLSVTIPAVILLINNVGNVIVYGYLEGFIDRGDDDAADEARKKEFAFALSGVIMMIEALCWSSFLWYNKLAKMLHGRFRRSTRTRDDDVAV</sequence>